<dbReference type="NCBIfam" id="TIGR03300">
    <property type="entry name" value="assembly_YfgL"/>
    <property type="match status" value="1"/>
</dbReference>
<dbReference type="Pfam" id="PF13360">
    <property type="entry name" value="PQQ_2"/>
    <property type="match status" value="1"/>
</dbReference>
<feature type="chain" id="PRO_5047463820" description="Outer membrane protein assembly factor BamB" evidence="5">
    <location>
        <begin position="27"/>
        <end position="377"/>
    </location>
</feature>
<dbReference type="PANTHER" id="PTHR34512:SF30">
    <property type="entry name" value="OUTER MEMBRANE PROTEIN ASSEMBLY FACTOR BAMB"/>
    <property type="match status" value="1"/>
</dbReference>
<feature type="signal peptide" evidence="5">
    <location>
        <begin position="1"/>
        <end position="26"/>
    </location>
</feature>
<evidence type="ECO:0000256" key="2">
    <source>
        <dbReference type="ARBA" id="ARBA00023136"/>
    </source>
</evidence>
<evidence type="ECO:0000256" key="3">
    <source>
        <dbReference type="ARBA" id="ARBA00023237"/>
    </source>
</evidence>
<dbReference type="HAMAP" id="MF_00923">
    <property type="entry name" value="OM_assembly_BamB"/>
    <property type="match status" value="1"/>
</dbReference>
<dbReference type="PANTHER" id="PTHR34512">
    <property type="entry name" value="CELL SURFACE PROTEIN"/>
    <property type="match status" value="1"/>
</dbReference>
<keyword evidence="3 4" id="KW-0998">Cell outer membrane</keyword>
<feature type="domain" description="Pyrrolo-quinoline quinone repeat" evidence="6">
    <location>
        <begin position="75"/>
        <end position="302"/>
    </location>
</feature>
<proteinExistence type="inferred from homology"/>
<keyword evidence="2 4" id="KW-0472">Membrane</keyword>
<dbReference type="EMBL" id="JBIGHZ010000003">
    <property type="protein sequence ID" value="MFG6448436.1"/>
    <property type="molecule type" value="Genomic_DNA"/>
</dbReference>
<evidence type="ECO:0000313" key="8">
    <source>
        <dbReference type="Proteomes" id="UP001606099"/>
    </source>
</evidence>
<organism evidence="7 8">
    <name type="scientific">Roseateles rivi</name>
    <dbReference type="NCBI Taxonomy" id="3299028"/>
    <lineage>
        <taxon>Bacteria</taxon>
        <taxon>Pseudomonadati</taxon>
        <taxon>Pseudomonadota</taxon>
        <taxon>Betaproteobacteria</taxon>
        <taxon>Burkholderiales</taxon>
        <taxon>Sphaerotilaceae</taxon>
        <taxon>Roseateles</taxon>
    </lineage>
</organism>
<name>A0ABW7FVU4_9BURK</name>
<dbReference type="InterPro" id="IPR017687">
    <property type="entry name" value="BamB"/>
</dbReference>
<evidence type="ECO:0000259" key="6">
    <source>
        <dbReference type="Pfam" id="PF13360"/>
    </source>
</evidence>
<protein>
    <recommendedName>
        <fullName evidence="4">Outer membrane protein assembly factor BamB</fullName>
    </recommendedName>
</protein>
<sequence>MTRASLLKSAALLVSVAALTACSVFGDSNAPKPSPLEAFTPELKVATVWNKSTDTVGFPLSVATPKGQFVLASGDGVVRALAAQDGAELWRAELKQSLSAGVGSDGRFAAVVTRKNELTVLEQGQTKWSKTLVTPVVAAPLVAGERVFVLTVDRAVLAFDAQDGRKLWELRRPGEPLTLKQAGVIAAYQNTLLVGQGARLTGVDPNRGSVQWEAAVANPRGTNEVERLADLVAPHVRAGDVVCARSFQFAVGCVNAARGTPVWSRNVGGNQGIGGDAELVVGADASDRMTAWSTRNGDVVWTAQQFQHRKLGVPAVLDRAIVVGDAEGYVHFLSRDKGKTLQRITTDGSAIAAPPVVSGTTLLVVTRRGALFAIRPQ</sequence>
<comment type="subunit">
    <text evidence="4">Part of the Bam complex.</text>
</comment>
<gene>
    <name evidence="4 7" type="primary">bamB</name>
    <name evidence="7" type="ORF">ACG0Z6_09285</name>
</gene>
<dbReference type="PROSITE" id="PS51257">
    <property type="entry name" value="PROKAR_LIPOPROTEIN"/>
    <property type="match status" value="1"/>
</dbReference>
<accession>A0ABW7FVU4</accession>
<dbReference type="InterPro" id="IPR018391">
    <property type="entry name" value="PQQ_b-propeller_rpt"/>
</dbReference>
<comment type="similarity">
    <text evidence="4">Belongs to the BamB family.</text>
</comment>
<evidence type="ECO:0000256" key="1">
    <source>
        <dbReference type="ARBA" id="ARBA00022729"/>
    </source>
</evidence>
<dbReference type="InterPro" id="IPR015943">
    <property type="entry name" value="WD40/YVTN_repeat-like_dom_sf"/>
</dbReference>
<keyword evidence="8" id="KW-1185">Reference proteome</keyword>
<comment type="caution">
    <text evidence="7">The sequence shown here is derived from an EMBL/GenBank/DDBJ whole genome shotgun (WGS) entry which is preliminary data.</text>
</comment>
<keyword evidence="4" id="KW-0564">Palmitate</keyword>
<dbReference type="InterPro" id="IPR011047">
    <property type="entry name" value="Quinoprotein_ADH-like_sf"/>
</dbReference>
<dbReference type="SUPFAM" id="SSF50998">
    <property type="entry name" value="Quinoprotein alcohol dehydrogenase-like"/>
    <property type="match status" value="1"/>
</dbReference>
<evidence type="ECO:0000256" key="5">
    <source>
        <dbReference type="SAM" id="SignalP"/>
    </source>
</evidence>
<keyword evidence="4" id="KW-0449">Lipoprotein</keyword>
<dbReference type="Proteomes" id="UP001606099">
    <property type="component" value="Unassembled WGS sequence"/>
</dbReference>
<dbReference type="RefSeq" id="WP_394460663.1">
    <property type="nucleotide sequence ID" value="NZ_JBIGHZ010000003.1"/>
</dbReference>
<reference evidence="7 8" key="1">
    <citation type="submission" date="2024-08" db="EMBL/GenBank/DDBJ databases">
        <authorList>
            <person name="Lu H."/>
        </authorList>
    </citation>
    <scope>NUCLEOTIDE SEQUENCE [LARGE SCALE GENOMIC DNA]</scope>
    <source>
        <strain evidence="7 8">BYS180W</strain>
    </source>
</reference>
<comment type="subcellular location">
    <subcellularLocation>
        <location evidence="4">Cell outer membrane</location>
        <topology evidence="4">Lipid-anchor</topology>
    </subcellularLocation>
</comment>
<keyword evidence="1 4" id="KW-0732">Signal</keyword>
<evidence type="ECO:0000256" key="4">
    <source>
        <dbReference type="HAMAP-Rule" id="MF_00923"/>
    </source>
</evidence>
<dbReference type="InterPro" id="IPR002372">
    <property type="entry name" value="PQQ_rpt_dom"/>
</dbReference>
<dbReference type="SMART" id="SM00564">
    <property type="entry name" value="PQQ"/>
    <property type="match status" value="5"/>
</dbReference>
<evidence type="ECO:0000313" key="7">
    <source>
        <dbReference type="EMBL" id="MFG6448436.1"/>
    </source>
</evidence>
<dbReference type="Gene3D" id="2.130.10.10">
    <property type="entry name" value="YVTN repeat-like/Quinoprotein amine dehydrogenase"/>
    <property type="match status" value="1"/>
</dbReference>
<comment type="function">
    <text evidence="4">Part of the outer membrane protein assembly complex, which is involved in assembly and insertion of beta-barrel proteins into the outer membrane.</text>
</comment>